<dbReference type="Proteomes" id="UP001085076">
    <property type="component" value="Miscellaneous, Linkage group lg09"/>
</dbReference>
<reference evidence="8" key="2">
    <citation type="journal article" date="2022" name="Hortic Res">
        <title>The genome of Dioscorea zingiberensis sheds light on the biosynthesis, origin and evolution of the medicinally important diosgenin saponins.</title>
        <authorList>
            <person name="Li Y."/>
            <person name="Tan C."/>
            <person name="Li Z."/>
            <person name="Guo J."/>
            <person name="Li S."/>
            <person name="Chen X."/>
            <person name="Wang C."/>
            <person name="Dai X."/>
            <person name="Yang H."/>
            <person name="Song W."/>
            <person name="Hou L."/>
            <person name="Xu J."/>
            <person name="Tong Z."/>
            <person name="Xu A."/>
            <person name="Yuan X."/>
            <person name="Wang W."/>
            <person name="Yang Q."/>
            <person name="Chen L."/>
            <person name="Sun Z."/>
            <person name="Wang K."/>
            <person name="Pan B."/>
            <person name="Chen J."/>
            <person name="Bao Y."/>
            <person name="Liu F."/>
            <person name="Qi X."/>
            <person name="Gang D.R."/>
            <person name="Wen J."/>
            <person name="Li J."/>
        </authorList>
    </citation>
    <scope>NUCLEOTIDE SEQUENCE</scope>
    <source>
        <strain evidence="8">Dzin_1.0</strain>
    </source>
</reference>
<comment type="subcellular location">
    <subcellularLocation>
        <location evidence="1">Membrane</location>
        <topology evidence="1">Multi-pass membrane protein</topology>
    </subcellularLocation>
</comment>
<dbReference type="Pfam" id="PF00083">
    <property type="entry name" value="Sugar_tr"/>
    <property type="match status" value="1"/>
</dbReference>
<evidence type="ECO:0000256" key="2">
    <source>
        <dbReference type="ARBA" id="ARBA00022448"/>
    </source>
</evidence>
<evidence type="ECO:0000256" key="6">
    <source>
        <dbReference type="SAM" id="Phobius"/>
    </source>
</evidence>
<feature type="transmembrane region" description="Helical" evidence="6">
    <location>
        <begin position="360"/>
        <end position="379"/>
    </location>
</feature>
<keyword evidence="2" id="KW-0813">Transport</keyword>
<dbReference type="PANTHER" id="PTHR23503">
    <property type="entry name" value="SOLUTE CARRIER FAMILY 2"/>
    <property type="match status" value="1"/>
</dbReference>
<evidence type="ECO:0000256" key="5">
    <source>
        <dbReference type="ARBA" id="ARBA00023136"/>
    </source>
</evidence>
<protein>
    <recommendedName>
        <fullName evidence="7">Major facilitator superfamily (MFS) profile domain-containing protein</fullName>
    </recommendedName>
</protein>
<sequence length="396" mass="42837">MLTRWKFCSSSIKKRSSSKDFMAGFDYDEEASGRSLNAMGQDTGNPSWKLSLPHVCVATIISFLFGYHIGVCIVFEVVNEPLESISLDLGFGGNTLAEGLVSFPVVCALPMIIGASLSATATSLGMMLFGRFLVGTGMGLGPPVASLYVTEVSPSFVRGTYGSFIQIATCFGIIGALLIGIPVKEVGGWWRVCFWVSVIPAALLALCMEFCAESPHWLFKRGRIVEAEVEFERLLGASHVKPAIAELSRSDRGEDVDTVKFSDLIYGRHFRVVFIGTTLFALQQLSGINAVFYFSSTVFRSAGVPSDFANICVGLANLSGSIIAMLLMDKLGRKVLLLGSFIGMAMAMCLQAILDKLCCSWIGSIVFVCWLHAIIRVDICIGSWPGARSSFTRDVS</sequence>
<dbReference type="InterPro" id="IPR005828">
    <property type="entry name" value="MFS_sugar_transport-like"/>
</dbReference>
<feature type="transmembrane region" description="Helical" evidence="6">
    <location>
        <begin position="189"/>
        <end position="211"/>
    </location>
</feature>
<evidence type="ECO:0000256" key="3">
    <source>
        <dbReference type="ARBA" id="ARBA00022692"/>
    </source>
</evidence>
<accession>A0A9D5H439</accession>
<keyword evidence="3 6" id="KW-0812">Transmembrane</keyword>
<dbReference type="EMBL" id="JAGGNH010000009">
    <property type="protein sequence ID" value="KAJ0962582.1"/>
    <property type="molecule type" value="Genomic_DNA"/>
</dbReference>
<dbReference type="InterPro" id="IPR020846">
    <property type="entry name" value="MFS_dom"/>
</dbReference>
<gene>
    <name evidence="8" type="ORF">J5N97_027704</name>
</gene>
<feature type="transmembrane region" description="Helical" evidence="6">
    <location>
        <begin position="308"/>
        <end position="328"/>
    </location>
</feature>
<evidence type="ECO:0000256" key="1">
    <source>
        <dbReference type="ARBA" id="ARBA00004141"/>
    </source>
</evidence>
<dbReference type="InterPro" id="IPR045263">
    <property type="entry name" value="GLUT"/>
</dbReference>
<name>A0A9D5H439_9LILI</name>
<dbReference type="Gene3D" id="1.20.1250.20">
    <property type="entry name" value="MFS general substrate transporter like domains"/>
    <property type="match status" value="1"/>
</dbReference>
<reference evidence="8" key="1">
    <citation type="submission" date="2021-03" db="EMBL/GenBank/DDBJ databases">
        <authorList>
            <person name="Li Z."/>
            <person name="Yang C."/>
        </authorList>
    </citation>
    <scope>NUCLEOTIDE SEQUENCE</scope>
    <source>
        <strain evidence="8">Dzin_1.0</strain>
        <tissue evidence="8">Leaf</tissue>
    </source>
</reference>
<dbReference type="GO" id="GO:0016020">
    <property type="term" value="C:membrane"/>
    <property type="evidence" value="ECO:0007669"/>
    <property type="project" value="UniProtKB-SubCell"/>
</dbReference>
<dbReference type="GO" id="GO:0015149">
    <property type="term" value="F:hexose transmembrane transporter activity"/>
    <property type="evidence" value="ECO:0007669"/>
    <property type="project" value="TreeGrafter"/>
</dbReference>
<evidence type="ECO:0000313" key="9">
    <source>
        <dbReference type="Proteomes" id="UP001085076"/>
    </source>
</evidence>
<feature type="transmembrane region" description="Helical" evidence="6">
    <location>
        <begin position="161"/>
        <end position="183"/>
    </location>
</feature>
<organism evidence="8 9">
    <name type="scientific">Dioscorea zingiberensis</name>
    <dbReference type="NCBI Taxonomy" id="325984"/>
    <lineage>
        <taxon>Eukaryota</taxon>
        <taxon>Viridiplantae</taxon>
        <taxon>Streptophyta</taxon>
        <taxon>Embryophyta</taxon>
        <taxon>Tracheophyta</taxon>
        <taxon>Spermatophyta</taxon>
        <taxon>Magnoliopsida</taxon>
        <taxon>Liliopsida</taxon>
        <taxon>Dioscoreales</taxon>
        <taxon>Dioscoreaceae</taxon>
        <taxon>Dioscorea</taxon>
    </lineage>
</organism>
<dbReference type="InterPro" id="IPR036259">
    <property type="entry name" value="MFS_trans_sf"/>
</dbReference>
<evidence type="ECO:0000259" key="7">
    <source>
        <dbReference type="PROSITE" id="PS50850"/>
    </source>
</evidence>
<proteinExistence type="predicted"/>
<feature type="transmembrane region" description="Helical" evidence="6">
    <location>
        <begin position="272"/>
        <end position="296"/>
    </location>
</feature>
<dbReference type="PANTHER" id="PTHR23503:SF8">
    <property type="entry name" value="FACILITATED GLUCOSE TRANSPORTER PROTEIN 1"/>
    <property type="match status" value="1"/>
</dbReference>
<dbReference type="PROSITE" id="PS00216">
    <property type="entry name" value="SUGAR_TRANSPORT_1"/>
    <property type="match status" value="1"/>
</dbReference>
<feature type="transmembrane region" description="Helical" evidence="6">
    <location>
        <begin position="128"/>
        <end position="149"/>
    </location>
</feature>
<feature type="domain" description="Major facilitator superfamily (MFS) profile" evidence="7">
    <location>
        <begin position="1"/>
        <end position="396"/>
    </location>
</feature>
<feature type="transmembrane region" description="Helical" evidence="6">
    <location>
        <begin position="335"/>
        <end position="354"/>
    </location>
</feature>
<comment type="caution">
    <text evidence="8">The sequence shown here is derived from an EMBL/GenBank/DDBJ whole genome shotgun (WGS) entry which is preliminary data.</text>
</comment>
<keyword evidence="4 6" id="KW-1133">Transmembrane helix</keyword>
<feature type="transmembrane region" description="Helical" evidence="6">
    <location>
        <begin position="99"/>
        <end position="122"/>
    </location>
</feature>
<feature type="transmembrane region" description="Helical" evidence="6">
    <location>
        <begin position="52"/>
        <end position="78"/>
    </location>
</feature>
<dbReference type="InterPro" id="IPR005829">
    <property type="entry name" value="Sugar_transporter_CS"/>
</dbReference>
<dbReference type="AlphaFoldDB" id="A0A9D5H439"/>
<evidence type="ECO:0000256" key="4">
    <source>
        <dbReference type="ARBA" id="ARBA00022989"/>
    </source>
</evidence>
<dbReference type="PROSITE" id="PS50850">
    <property type="entry name" value="MFS"/>
    <property type="match status" value="1"/>
</dbReference>
<dbReference type="OrthoDB" id="6612291at2759"/>
<keyword evidence="5 6" id="KW-0472">Membrane</keyword>
<keyword evidence="9" id="KW-1185">Reference proteome</keyword>
<evidence type="ECO:0000313" key="8">
    <source>
        <dbReference type="EMBL" id="KAJ0962582.1"/>
    </source>
</evidence>
<dbReference type="SUPFAM" id="SSF103473">
    <property type="entry name" value="MFS general substrate transporter"/>
    <property type="match status" value="1"/>
</dbReference>